<feature type="domain" description="DNA-directed DNA polymerase family A palm" evidence="3">
    <location>
        <begin position="484"/>
        <end position="739"/>
    </location>
</feature>
<organism evidence="4 5">
    <name type="scientific">Aeromonas phage Atoyac1</name>
    <dbReference type="NCBI Taxonomy" id="2767547"/>
    <lineage>
        <taxon>Viruses</taxon>
        <taxon>Duplodnaviria</taxon>
        <taxon>Heunggongvirae</taxon>
        <taxon>Uroviricota</taxon>
        <taxon>Caudoviricetes</taxon>
        <taxon>Autographivirales</taxon>
        <taxon>Autonotataviridae</taxon>
        <taxon>Melnykvirinae</taxon>
        <taxon>Atoyacvirus</taxon>
        <taxon>Atoyacvirus atoyac1</taxon>
    </lineage>
</organism>
<dbReference type="GO" id="GO:0003677">
    <property type="term" value="F:DNA binding"/>
    <property type="evidence" value="ECO:0007669"/>
    <property type="project" value="InterPro"/>
</dbReference>
<evidence type="ECO:0000256" key="2">
    <source>
        <dbReference type="ARBA" id="ARBA00023109"/>
    </source>
</evidence>
<proteinExistence type="predicted"/>
<evidence type="ECO:0000259" key="3">
    <source>
        <dbReference type="SMART" id="SM00482"/>
    </source>
</evidence>
<dbReference type="Pfam" id="PF00476">
    <property type="entry name" value="DNA_pol_A"/>
    <property type="match status" value="1"/>
</dbReference>
<dbReference type="EMBL" id="MT682386">
    <property type="protein sequence ID" value="QOC54216.1"/>
    <property type="molecule type" value="Genomic_DNA"/>
</dbReference>
<sequence>MRIHIVDYETENHEHLGNVASPLHSQNYIVHEAGEDIEIGGPEVVYHPRWDTRYESREEWLERNQGIRIHPDTQIIVAHNAPYEASWWLTYFKDEFLAFLKRGGRLYCTAYAHYLLTNQQETYPPLDEVAPIYGGSHKVDGIKALWQAGVLTSQIDPELLGRYLVGPEGDIANTTKVFLGTWEKLRERGMLKMALVRMDAMLYNIFCMHHGLKVDRELAFALKAENEADLAESQVKLKSLLPEDMPPEAVEQFNWGSDYALSALIFGGPFVYTGREYRWDEAKGDYIYVKKEGPYFKSLGAALPVEECTFDEEAGGLWYCERIKEHQARYASGKRKGEPKFDKYTTDEKDTRNAELLFQMPGLLTEANRTQLAKAMENDWTGKRNLRDGTPVYSTSGDVLDVLAAHDVPGSKLLQHVAKVDKDLGAFYLKQTFNKDGSVKKTTGMLQYLSDDDFINHSLNCTSTVTGRLSSNKPNMQQIPRGDTSRVKEMFISRWGADGRVLQEDYSALETVGLQVLTGDRNLKDALLKGLDMHSIRLASMEELPYEYVVARTKDKSHPDHEEWDVKRTEIKPVAFQYQYGATAFGMALSTGKTQEFCEAFIQAEKAAFPEVEDWFENCVFAEVDRTSMEYRPIRVEFGENQYKMVRWGTFTAPSGTTYQFKQHTKQKWNRERKRMEDFSEFKVPQMRNYPVQGESGFFVQLSCAMLIRHFIKMDFYDGLALPINTVHDANYFDVHSSKVTEVALHVECIMESIPEVMNSYWPAYNCEVPFPVAGGAGLCMAVEEDVTGCSKEEWRARKVEWKTAYLAEKGIAFRF</sequence>
<name>A0A866D1J8_9CAUD</name>
<dbReference type="GO" id="GO:0039693">
    <property type="term" value="P:viral DNA genome replication"/>
    <property type="evidence" value="ECO:0007669"/>
    <property type="project" value="UniProtKB-KW"/>
</dbReference>
<evidence type="ECO:0000313" key="4">
    <source>
        <dbReference type="EMBL" id="QOC54216.1"/>
    </source>
</evidence>
<reference evidence="4 5" key="1">
    <citation type="journal article" date="2020" name="bioRxiv">
        <title>Dynamics of infection in a novel group of promiscuous phages and hosts of multiple bacterial genera retrieved from river communities.</title>
        <authorList>
            <person name="Cazares D."/>
            <person name="Cazares A."/>
            <person name="Figueroa W."/>
            <person name="Guarneros G."/>
            <person name="Edwards R.A."/>
            <person name="Vinuesa P."/>
        </authorList>
    </citation>
    <scope>NUCLEOTIDE SEQUENCE [LARGE SCALE GENOMIC DNA]</scope>
</reference>
<dbReference type="InterPro" id="IPR002298">
    <property type="entry name" value="DNA_polymerase_A"/>
</dbReference>
<dbReference type="PANTHER" id="PTHR10133">
    <property type="entry name" value="DNA POLYMERASE I"/>
    <property type="match status" value="1"/>
</dbReference>
<evidence type="ECO:0000313" key="5">
    <source>
        <dbReference type="Proteomes" id="UP000662993"/>
    </source>
</evidence>
<dbReference type="GO" id="GO:0006261">
    <property type="term" value="P:DNA-templated DNA replication"/>
    <property type="evidence" value="ECO:0007669"/>
    <property type="project" value="InterPro"/>
</dbReference>
<dbReference type="PANTHER" id="PTHR10133:SF27">
    <property type="entry name" value="DNA POLYMERASE NU"/>
    <property type="match status" value="1"/>
</dbReference>
<dbReference type="InterPro" id="IPR043502">
    <property type="entry name" value="DNA/RNA_pol_sf"/>
</dbReference>
<dbReference type="SUPFAM" id="SSF56672">
    <property type="entry name" value="DNA/RNA polymerases"/>
    <property type="match status" value="1"/>
</dbReference>
<keyword evidence="1" id="KW-0235">DNA replication</keyword>
<dbReference type="GO" id="GO:0006302">
    <property type="term" value="P:double-strand break repair"/>
    <property type="evidence" value="ECO:0007669"/>
    <property type="project" value="TreeGrafter"/>
</dbReference>
<dbReference type="Proteomes" id="UP000662993">
    <property type="component" value="Segment"/>
</dbReference>
<dbReference type="SMART" id="SM00482">
    <property type="entry name" value="POLAc"/>
    <property type="match status" value="1"/>
</dbReference>
<gene>
    <name evidence="4" type="ORF">Atoyac1_36</name>
</gene>
<protein>
    <submittedName>
        <fullName evidence="4">DNA polymerase family A</fullName>
    </submittedName>
</protein>
<accession>A0A866D1J8</accession>
<dbReference type="GO" id="GO:0003887">
    <property type="term" value="F:DNA-directed DNA polymerase activity"/>
    <property type="evidence" value="ECO:0007669"/>
    <property type="project" value="InterPro"/>
</dbReference>
<keyword evidence="5" id="KW-1185">Reference proteome</keyword>
<dbReference type="PRINTS" id="PR00868">
    <property type="entry name" value="DNAPOLI"/>
</dbReference>
<dbReference type="Gene3D" id="3.30.70.370">
    <property type="match status" value="1"/>
</dbReference>
<dbReference type="Gene3D" id="1.10.150.20">
    <property type="entry name" value="5' to 3' exonuclease, C-terminal subdomain"/>
    <property type="match status" value="1"/>
</dbReference>
<dbReference type="InterPro" id="IPR001098">
    <property type="entry name" value="DNA-dir_DNA_pol_A_palm_dom"/>
</dbReference>
<keyword evidence="2" id="KW-1194">Viral DNA replication</keyword>
<evidence type="ECO:0000256" key="1">
    <source>
        <dbReference type="ARBA" id="ARBA00022705"/>
    </source>
</evidence>